<dbReference type="Proteomes" id="UP000799767">
    <property type="component" value="Unassembled WGS sequence"/>
</dbReference>
<dbReference type="EMBL" id="MU001632">
    <property type="protein sequence ID" value="KAF2486527.1"/>
    <property type="molecule type" value="Genomic_DNA"/>
</dbReference>
<organism evidence="1 2">
    <name type="scientific">Neohortaea acidophila</name>
    <dbReference type="NCBI Taxonomy" id="245834"/>
    <lineage>
        <taxon>Eukaryota</taxon>
        <taxon>Fungi</taxon>
        <taxon>Dikarya</taxon>
        <taxon>Ascomycota</taxon>
        <taxon>Pezizomycotina</taxon>
        <taxon>Dothideomycetes</taxon>
        <taxon>Dothideomycetidae</taxon>
        <taxon>Mycosphaerellales</taxon>
        <taxon>Teratosphaeriaceae</taxon>
        <taxon>Neohortaea</taxon>
    </lineage>
</organism>
<gene>
    <name evidence="1" type="ORF">BDY17DRAFT_291652</name>
</gene>
<keyword evidence="2" id="KW-1185">Reference proteome</keyword>
<sequence length="180" mass="20734">MMPFVQVERVWMELGKLERSVWIPEQKMPVQRHLRSRQNRRHPPPAPVSANDSVVAMEKSAGHPQEHFQKSLRPKVSSAAHYGVDRERCFLQERTRIDPETYCCSWLLRTLTHNLRKSPSSRKYYRGPESNREAGSATIALRSTCVIRIPGCMSQRDTVSSLKAKSQHHDLWHSHGLEAA</sequence>
<dbReference type="GeneID" id="54473698"/>
<name>A0A6A6Q535_9PEZI</name>
<proteinExistence type="predicted"/>
<evidence type="ECO:0000313" key="1">
    <source>
        <dbReference type="EMBL" id="KAF2486527.1"/>
    </source>
</evidence>
<evidence type="ECO:0000313" key="2">
    <source>
        <dbReference type="Proteomes" id="UP000799767"/>
    </source>
</evidence>
<reference evidence="1" key="1">
    <citation type="journal article" date="2020" name="Stud. Mycol.">
        <title>101 Dothideomycetes genomes: a test case for predicting lifestyles and emergence of pathogens.</title>
        <authorList>
            <person name="Haridas S."/>
            <person name="Albert R."/>
            <person name="Binder M."/>
            <person name="Bloem J."/>
            <person name="Labutti K."/>
            <person name="Salamov A."/>
            <person name="Andreopoulos B."/>
            <person name="Baker S."/>
            <person name="Barry K."/>
            <person name="Bills G."/>
            <person name="Bluhm B."/>
            <person name="Cannon C."/>
            <person name="Castanera R."/>
            <person name="Culley D."/>
            <person name="Daum C."/>
            <person name="Ezra D."/>
            <person name="Gonzalez J."/>
            <person name="Henrissat B."/>
            <person name="Kuo A."/>
            <person name="Liang C."/>
            <person name="Lipzen A."/>
            <person name="Lutzoni F."/>
            <person name="Magnuson J."/>
            <person name="Mondo S."/>
            <person name="Nolan M."/>
            <person name="Ohm R."/>
            <person name="Pangilinan J."/>
            <person name="Park H.-J."/>
            <person name="Ramirez L."/>
            <person name="Alfaro M."/>
            <person name="Sun H."/>
            <person name="Tritt A."/>
            <person name="Yoshinaga Y."/>
            <person name="Zwiers L.-H."/>
            <person name="Turgeon B."/>
            <person name="Goodwin S."/>
            <person name="Spatafora J."/>
            <person name="Crous P."/>
            <person name="Grigoriev I."/>
        </authorList>
    </citation>
    <scope>NUCLEOTIDE SEQUENCE</scope>
    <source>
        <strain evidence="1">CBS 113389</strain>
    </source>
</reference>
<accession>A0A6A6Q535</accession>
<dbReference type="RefSeq" id="XP_033593096.1">
    <property type="nucleotide sequence ID" value="XM_033732696.1"/>
</dbReference>
<dbReference type="AlphaFoldDB" id="A0A6A6Q535"/>
<protein>
    <submittedName>
        <fullName evidence="1">Uncharacterized protein</fullName>
    </submittedName>
</protein>